<proteinExistence type="predicted"/>
<comment type="caution">
    <text evidence="3">The sequence shown here is derived from an EMBL/GenBank/DDBJ whole genome shotgun (WGS) entry which is preliminary data.</text>
</comment>
<dbReference type="InterPro" id="IPR015797">
    <property type="entry name" value="NUDIX_hydrolase-like_dom_sf"/>
</dbReference>
<accession>A0AA37QA81</accession>
<dbReference type="Proteomes" id="UP001161325">
    <property type="component" value="Unassembled WGS sequence"/>
</dbReference>
<dbReference type="SUPFAM" id="SSF55811">
    <property type="entry name" value="Nudix"/>
    <property type="match status" value="1"/>
</dbReference>
<evidence type="ECO:0000259" key="2">
    <source>
        <dbReference type="PROSITE" id="PS51462"/>
    </source>
</evidence>
<dbReference type="PROSITE" id="PS00893">
    <property type="entry name" value="NUDIX_BOX"/>
    <property type="match status" value="1"/>
</dbReference>
<name>A0AA37QA81_9BACT</name>
<organism evidence="3 4">
    <name type="scientific">Roseisolibacter agri</name>
    <dbReference type="NCBI Taxonomy" id="2014610"/>
    <lineage>
        <taxon>Bacteria</taxon>
        <taxon>Pseudomonadati</taxon>
        <taxon>Gemmatimonadota</taxon>
        <taxon>Gemmatimonadia</taxon>
        <taxon>Gemmatimonadales</taxon>
        <taxon>Gemmatimonadaceae</taxon>
        <taxon>Roseisolibacter</taxon>
    </lineage>
</organism>
<dbReference type="InterPro" id="IPR020084">
    <property type="entry name" value="NUDIX_hydrolase_CS"/>
</dbReference>
<dbReference type="PROSITE" id="PS51462">
    <property type="entry name" value="NUDIX"/>
    <property type="match status" value="1"/>
</dbReference>
<dbReference type="Gene3D" id="3.90.79.10">
    <property type="entry name" value="Nucleoside Triphosphate Pyrophosphohydrolase"/>
    <property type="match status" value="1"/>
</dbReference>
<reference evidence="3" key="1">
    <citation type="submission" date="2022-08" db="EMBL/GenBank/DDBJ databases">
        <title>Draft genome sequencing of Roseisolibacter agri AW1220.</title>
        <authorList>
            <person name="Tobiishi Y."/>
            <person name="Tonouchi A."/>
        </authorList>
    </citation>
    <scope>NUCLEOTIDE SEQUENCE</scope>
    <source>
        <strain evidence="3">AW1220</strain>
    </source>
</reference>
<dbReference type="InterPro" id="IPR000086">
    <property type="entry name" value="NUDIX_hydrolase_dom"/>
</dbReference>
<sequence>MPAFTYVLALLFTPDRGQVVLMRKTRPAWQAGRVNALGGKLLPAESALDAARREVREEAGVEVVEWEEFLVWDDPQYRMHAVRAFDAVALDAHTAEDQEVFRADCAALPPELIDNLRWLVPLALDRDVAVPVRVTSRDPAGSGLTEPVPTAD</sequence>
<protein>
    <recommendedName>
        <fullName evidence="2">Nudix hydrolase domain-containing protein</fullName>
    </recommendedName>
</protein>
<dbReference type="RefSeq" id="WP_284349650.1">
    <property type="nucleotide sequence ID" value="NZ_BRXS01000002.1"/>
</dbReference>
<dbReference type="AlphaFoldDB" id="A0AA37QA81"/>
<dbReference type="EMBL" id="BRXS01000002">
    <property type="protein sequence ID" value="GLC25206.1"/>
    <property type="molecule type" value="Genomic_DNA"/>
</dbReference>
<evidence type="ECO:0000256" key="1">
    <source>
        <dbReference type="ARBA" id="ARBA00022801"/>
    </source>
</evidence>
<dbReference type="Pfam" id="PF00293">
    <property type="entry name" value="NUDIX"/>
    <property type="match status" value="1"/>
</dbReference>
<evidence type="ECO:0000313" key="3">
    <source>
        <dbReference type="EMBL" id="GLC25206.1"/>
    </source>
</evidence>
<keyword evidence="1" id="KW-0378">Hydrolase</keyword>
<feature type="domain" description="Nudix hydrolase" evidence="2">
    <location>
        <begin position="2"/>
        <end position="125"/>
    </location>
</feature>
<evidence type="ECO:0000313" key="4">
    <source>
        <dbReference type="Proteomes" id="UP001161325"/>
    </source>
</evidence>
<dbReference type="GO" id="GO:0016787">
    <property type="term" value="F:hydrolase activity"/>
    <property type="evidence" value="ECO:0007669"/>
    <property type="project" value="UniProtKB-KW"/>
</dbReference>
<gene>
    <name evidence="3" type="ORF">rosag_17190</name>
</gene>
<keyword evidence="4" id="KW-1185">Reference proteome</keyword>